<dbReference type="SUPFAM" id="SSF52096">
    <property type="entry name" value="ClpP/crotonase"/>
    <property type="match status" value="1"/>
</dbReference>
<evidence type="ECO:0000313" key="2">
    <source>
        <dbReference type="Proteomes" id="UP001642484"/>
    </source>
</evidence>
<sequence>MVVQWQNSEQVVKEILQCSPARCSSGTWSYDNVKFSIEDDIAQVKLDDARTGNALRHKTVRALLDLCIELHRRPEVKVVVFTASGFYFSSGGAFGADIPEDDINFAPKLKPGASQFDAGVAENLLVAHLLYLLSTLPQYKVAAIRGSILGAGISLVAAMDYVLAPESRTQLSFKEATRGLGACCSWQATIAKLGVRTMRRLCLLAADVNAFQAKELKLVDEIIAGPTSQAFGEADARALAKAQQVASWTTEERHARKCTGPGKAQPLELCGGLMTEAADLEALLEEVLSSSVVPRLGPARFSKEMWPHKAVKLHMAGQQHVEASLERVRRVRRRAALGSGGFAGRLGGTPPHSAGTGPFGPGLLRRFDVFGLRPPEAAAGLSAASATASLRAGPSSP</sequence>
<gene>
    <name evidence="1" type="ORF">CCMP2556_LOCUS7317</name>
</gene>
<name>A0ABP0ILN1_9DINO</name>
<comment type="caution">
    <text evidence="1">The sequence shown here is derived from an EMBL/GenBank/DDBJ whole genome shotgun (WGS) entry which is preliminary data.</text>
</comment>
<reference evidence="1 2" key="1">
    <citation type="submission" date="2024-02" db="EMBL/GenBank/DDBJ databases">
        <authorList>
            <person name="Chen Y."/>
            <person name="Shah S."/>
            <person name="Dougan E. K."/>
            <person name="Thang M."/>
            <person name="Chan C."/>
        </authorList>
    </citation>
    <scope>NUCLEOTIDE SEQUENCE [LARGE SCALE GENOMIC DNA]</scope>
</reference>
<accession>A0ABP0ILN1</accession>
<organism evidence="1 2">
    <name type="scientific">Durusdinium trenchii</name>
    <dbReference type="NCBI Taxonomy" id="1381693"/>
    <lineage>
        <taxon>Eukaryota</taxon>
        <taxon>Sar</taxon>
        <taxon>Alveolata</taxon>
        <taxon>Dinophyceae</taxon>
        <taxon>Suessiales</taxon>
        <taxon>Symbiodiniaceae</taxon>
        <taxon>Durusdinium</taxon>
    </lineage>
</organism>
<proteinExistence type="predicted"/>
<dbReference type="PANTHER" id="PTHR42964:SF1">
    <property type="entry name" value="POLYKETIDE BIOSYNTHESIS ENOYL-COA HYDRATASE PKSH-RELATED"/>
    <property type="match status" value="1"/>
</dbReference>
<dbReference type="InterPro" id="IPR051683">
    <property type="entry name" value="Enoyl-CoA_Hydratase/Isomerase"/>
</dbReference>
<dbReference type="Proteomes" id="UP001642484">
    <property type="component" value="Unassembled WGS sequence"/>
</dbReference>
<dbReference type="InterPro" id="IPR029045">
    <property type="entry name" value="ClpP/crotonase-like_dom_sf"/>
</dbReference>
<dbReference type="Pfam" id="PF00378">
    <property type="entry name" value="ECH_1"/>
    <property type="match status" value="1"/>
</dbReference>
<evidence type="ECO:0000313" key="1">
    <source>
        <dbReference type="EMBL" id="CAK9003499.1"/>
    </source>
</evidence>
<keyword evidence="2" id="KW-1185">Reference proteome</keyword>
<dbReference type="CDD" id="cd06558">
    <property type="entry name" value="crotonase-like"/>
    <property type="match status" value="1"/>
</dbReference>
<dbReference type="EMBL" id="CAXAMN010003225">
    <property type="protein sequence ID" value="CAK9003499.1"/>
    <property type="molecule type" value="Genomic_DNA"/>
</dbReference>
<dbReference type="InterPro" id="IPR001753">
    <property type="entry name" value="Enoyl-CoA_hydra/iso"/>
</dbReference>
<protein>
    <submittedName>
        <fullName evidence="1">Uncharacterized protein</fullName>
    </submittedName>
</protein>
<dbReference type="Gene3D" id="3.90.226.10">
    <property type="entry name" value="2-enoyl-CoA Hydratase, Chain A, domain 1"/>
    <property type="match status" value="1"/>
</dbReference>
<dbReference type="PANTHER" id="PTHR42964">
    <property type="entry name" value="ENOYL-COA HYDRATASE"/>
    <property type="match status" value="1"/>
</dbReference>